<dbReference type="Pfam" id="PF12388">
    <property type="entry name" value="Peptidase_M57"/>
    <property type="match status" value="1"/>
</dbReference>
<comment type="caution">
    <text evidence="2">The sequence shown here is derived from an EMBL/GenBank/DDBJ whole genome shotgun (WGS) entry which is preliminary data.</text>
</comment>
<proteinExistence type="predicted"/>
<dbReference type="Gene3D" id="3.40.390.10">
    <property type="entry name" value="Collagenase (Catalytic Domain)"/>
    <property type="match status" value="1"/>
</dbReference>
<accession>A0ABP8IR58</accession>
<dbReference type="PROSITE" id="PS51257">
    <property type="entry name" value="PROKAR_LIPOPROTEIN"/>
    <property type="match status" value="1"/>
</dbReference>
<reference evidence="3" key="1">
    <citation type="journal article" date="2019" name="Int. J. Syst. Evol. Microbiol.">
        <title>The Global Catalogue of Microorganisms (GCM) 10K type strain sequencing project: providing services to taxonomists for standard genome sequencing and annotation.</title>
        <authorList>
            <consortium name="The Broad Institute Genomics Platform"/>
            <consortium name="The Broad Institute Genome Sequencing Center for Infectious Disease"/>
            <person name="Wu L."/>
            <person name="Ma J."/>
        </authorList>
    </citation>
    <scope>NUCLEOTIDE SEQUENCE [LARGE SCALE GENOMIC DNA]</scope>
    <source>
        <strain evidence="3">JCM 17923</strain>
    </source>
</reference>
<dbReference type="RefSeq" id="WP_345237771.1">
    <property type="nucleotide sequence ID" value="NZ_BAABGZ010000077.1"/>
</dbReference>
<dbReference type="Proteomes" id="UP001501153">
    <property type="component" value="Unassembled WGS sequence"/>
</dbReference>
<keyword evidence="3" id="KW-1185">Reference proteome</keyword>
<dbReference type="SUPFAM" id="SSF55486">
    <property type="entry name" value="Metalloproteases ('zincins'), catalytic domain"/>
    <property type="match status" value="1"/>
</dbReference>
<dbReference type="InterPro" id="IPR024079">
    <property type="entry name" value="MetalloPept_cat_dom_sf"/>
</dbReference>
<organism evidence="2 3">
    <name type="scientific">Hymenobacter saemangeumensis</name>
    <dbReference type="NCBI Taxonomy" id="1084522"/>
    <lineage>
        <taxon>Bacteria</taxon>
        <taxon>Pseudomonadati</taxon>
        <taxon>Bacteroidota</taxon>
        <taxon>Cytophagia</taxon>
        <taxon>Cytophagales</taxon>
        <taxon>Hymenobacteraceae</taxon>
        <taxon>Hymenobacter</taxon>
    </lineage>
</organism>
<feature type="signal peptide" evidence="1">
    <location>
        <begin position="1"/>
        <end position="22"/>
    </location>
</feature>
<evidence type="ECO:0000313" key="2">
    <source>
        <dbReference type="EMBL" id="GAA4367061.1"/>
    </source>
</evidence>
<dbReference type="EMBL" id="BAABGZ010000077">
    <property type="protein sequence ID" value="GAA4367061.1"/>
    <property type="molecule type" value="Genomic_DNA"/>
</dbReference>
<evidence type="ECO:0000313" key="3">
    <source>
        <dbReference type="Proteomes" id="UP001501153"/>
    </source>
</evidence>
<keyword evidence="1" id="KW-0732">Signal</keyword>
<dbReference type="InterPro" id="IPR024653">
    <property type="entry name" value="Peptidase_M10/M27/M57"/>
</dbReference>
<name>A0ABP8IR58_9BACT</name>
<protein>
    <recommendedName>
        <fullName evidence="4">Protease</fullName>
    </recommendedName>
</protein>
<feature type="chain" id="PRO_5045712357" description="Protease" evidence="1">
    <location>
        <begin position="23"/>
        <end position="267"/>
    </location>
</feature>
<evidence type="ECO:0008006" key="4">
    <source>
        <dbReference type="Google" id="ProtNLM"/>
    </source>
</evidence>
<gene>
    <name evidence="2" type="ORF">GCM10023185_38600</name>
</gene>
<evidence type="ECO:0000256" key="1">
    <source>
        <dbReference type="SAM" id="SignalP"/>
    </source>
</evidence>
<sequence>MRIPTISAALCFAAAVALSSCSKESESVTTTDELSATELNQIKQLGFTTQGATKVEGGYLVEGDIFLTPENLSSPSPAQLLRVGDEEQYRTTNLVSVGSGRTITVAVTTALPSAYITATDEAIRRFNAENLTLRMVRVSSGAEITLDKAPRSARYLASAGFPSNGNPHNKVLVNSNAIGTANPSTYIATILAHEIGHCIGFRHTDYMDRSYSCGGSTSNEGASTVGAILIPGTPAGADPNSWMLACIGSGQNRNFNANDRTALSYVY</sequence>